<dbReference type="GO" id="GO:0042132">
    <property type="term" value="F:fructose 1,6-bisphosphate 1-phosphatase activity"/>
    <property type="evidence" value="ECO:0007669"/>
    <property type="project" value="UniProtKB-UniRule"/>
</dbReference>
<evidence type="ECO:0000256" key="2">
    <source>
        <dbReference type="ARBA" id="ARBA00010941"/>
    </source>
</evidence>
<feature type="domain" description="Fructose-1-6-bisphosphatase class I N-terminal" evidence="9">
    <location>
        <begin position="39"/>
        <end position="153"/>
    </location>
</feature>
<comment type="subcellular location">
    <subcellularLocation>
        <location evidence="7">Cytoplasm</location>
    </subcellularLocation>
</comment>
<dbReference type="InterPro" id="IPR000146">
    <property type="entry name" value="FBPase_class-1"/>
</dbReference>
<accession>A0AAV3TCT5</accession>
<comment type="pathway">
    <text evidence="6">Carbohydrate biosynthesis.</text>
</comment>
<comment type="caution">
    <text evidence="7">Lacks conserved residue(s) required for the propagation of feature annotation.</text>
</comment>
<dbReference type="SUPFAM" id="SSF56655">
    <property type="entry name" value="Carbohydrate phosphatase"/>
    <property type="match status" value="1"/>
</dbReference>
<feature type="binding site" evidence="7">
    <location>
        <position position="79"/>
    </location>
    <ligand>
        <name>Mg(2+)</name>
        <dbReference type="ChEBI" id="CHEBI:18420"/>
        <label>1</label>
    </ligand>
</feature>
<feature type="binding site" evidence="7">
    <location>
        <position position="96"/>
    </location>
    <ligand>
        <name>Mg(2+)</name>
        <dbReference type="ChEBI" id="CHEBI:18420"/>
        <label>2</label>
    </ligand>
</feature>
<dbReference type="Pfam" id="PF18913">
    <property type="entry name" value="FBPase_C"/>
    <property type="match status" value="1"/>
</dbReference>
<feature type="domain" description="Fructose-1-6-bisphosphatase class 1 C-terminal" evidence="10">
    <location>
        <begin position="170"/>
        <end position="287"/>
    </location>
</feature>
<dbReference type="PANTHER" id="PTHR11556:SF35">
    <property type="entry name" value="SEDOHEPTULOSE-1,7-BISPHOSPHATASE, CHLOROPLASTIC"/>
    <property type="match status" value="1"/>
</dbReference>
<feature type="binding site" evidence="7">
    <location>
        <position position="240"/>
    </location>
    <ligand>
        <name>Mg(2+)</name>
        <dbReference type="ChEBI" id="CHEBI:18420"/>
        <label>2</label>
    </ligand>
</feature>
<sequence>MSEQLAPTDADRYDRIVDEVFETVADAAPELRDAICGRRGEADGENPSGDQQLEADRWFDRLLADRLGGIDGVGAYASEEREDPIDCGSGVSLTVDPLDGSSNLVSNNLVGTIVGVYDAALPAAGREMIGAGYVVYGPTITMIQARGETVAEYEIVDGERRPLREGFELPDDPTVFGFGGGDDEWPPAFQRYADDAREELKLRYGGALVGDVNQVLRYGGVFAYPTLQSREEGKLRLQFEANPIAYIARAAGGAASDGDRSILDVPADRLHKRTPLYVGNEKLIRELPDDL</sequence>
<keyword evidence="7" id="KW-0479">Metal-binding</keyword>
<dbReference type="PIRSF" id="PIRSF000904">
    <property type="entry name" value="FBPtase_SBPase"/>
    <property type="match status" value="1"/>
</dbReference>
<dbReference type="Proteomes" id="UP001500420">
    <property type="component" value="Unassembled WGS sequence"/>
</dbReference>
<keyword evidence="3 7" id="KW-0963">Cytoplasm</keyword>
<dbReference type="GO" id="GO:0005986">
    <property type="term" value="P:sucrose biosynthetic process"/>
    <property type="evidence" value="ECO:0007669"/>
    <property type="project" value="TreeGrafter"/>
</dbReference>
<reference evidence="11 12" key="1">
    <citation type="journal article" date="2019" name="Int. J. Syst. Evol. Microbiol.">
        <title>The Global Catalogue of Microorganisms (GCM) 10K type strain sequencing project: providing services to taxonomists for standard genome sequencing and annotation.</title>
        <authorList>
            <consortium name="The Broad Institute Genomics Platform"/>
            <consortium name="The Broad Institute Genome Sequencing Center for Infectious Disease"/>
            <person name="Wu L."/>
            <person name="Ma J."/>
        </authorList>
    </citation>
    <scope>NUCLEOTIDE SEQUENCE [LARGE SCALE GENOMIC DNA]</scope>
    <source>
        <strain evidence="11 12">JCM 16328</strain>
    </source>
</reference>
<dbReference type="GO" id="GO:0005737">
    <property type="term" value="C:cytoplasm"/>
    <property type="evidence" value="ECO:0007669"/>
    <property type="project" value="UniProtKB-SubCell"/>
</dbReference>
<evidence type="ECO:0000259" key="9">
    <source>
        <dbReference type="Pfam" id="PF00316"/>
    </source>
</evidence>
<evidence type="ECO:0000256" key="3">
    <source>
        <dbReference type="ARBA" id="ARBA00022490"/>
    </source>
</evidence>
<dbReference type="GO" id="GO:0000287">
    <property type="term" value="F:magnesium ion binding"/>
    <property type="evidence" value="ECO:0007669"/>
    <property type="project" value="UniProtKB-UniRule"/>
</dbReference>
<dbReference type="PANTHER" id="PTHR11556">
    <property type="entry name" value="FRUCTOSE-1,6-BISPHOSPHATASE-RELATED"/>
    <property type="match status" value="1"/>
</dbReference>
<feature type="binding site" evidence="7">
    <location>
        <position position="98"/>
    </location>
    <ligand>
        <name>Mg(2+)</name>
        <dbReference type="ChEBI" id="CHEBI:18420"/>
        <label>1</label>
    </ligand>
</feature>
<feature type="binding site" evidence="7">
    <location>
        <position position="96"/>
    </location>
    <ligand>
        <name>Mg(2+)</name>
        <dbReference type="ChEBI" id="CHEBI:18420"/>
        <label>1</label>
    </ligand>
</feature>
<dbReference type="Gene3D" id="3.30.540.10">
    <property type="entry name" value="Fructose-1,6-Bisphosphatase, subunit A, domain 1"/>
    <property type="match status" value="1"/>
</dbReference>
<feature type="binding site" evidence="7">
    <location>
        <begin position="99"/>
        <end position="102"/>
    </location>
    <ligand>
        <name>substrate</name>
    </ligand>
</feature>
<dbReference type="GO" id="GO:0006094">
    <property type="term" value="P:gluconeogenesis"/>
    <property type="evidence" value="ECO:0007669"/>
    <property type="project" value="UniProtKB-UniRule"/>
</dbReference>
<keyword evidence="12" id="KW-1185">Reference proteome</keyword>
<evidence type="ECO:0000313" key="12">
    <source>
        <dbReference type="Proteomes" id="UP001500420"/>
    </source>
</evidence>
<evidence type="ECO:0000256" key="8">
    <source>
        <dbReference type="RuleBase" id="RU000508"/>
    </source>
</evidence>
<dbReference type="HAMAP" id="MF_01855">
    <property type="entry name" value="FBPase_class1"/>
    <property type="match status" value="1"/>
</dbReference>
<keyword evidence="5 7" id="KW-0119">Carbohydrate metabolism</keyword>
<evidence type="ECO:0000256" key="4">
    <source>
        <dbReference type="ARBA" id="ARBA00022801"/>
    </source>
</evidence>
<feature type="binding site" evidence="7">
    <location>
        <position position="99"/>
    </location>
    <ligand>
        <name>Mg(2+)</name>
        <dbReference type="ChEBI" id="CHEBI:18420"/>
        <label>2</label>
    </ligand>
</feature>
<dbReference type="Pfam" id="PF00316">
    <property type="entry name" value="FBPase"/>
    <property type="match status" value="1"/>
</dbReference>
<evidence type="ECO:0000313" key="11">
    <source>
        <dbReference type="EMBL" id="GAA0676790.1"/>
    </source>
</evidence>
<name>A0AAV3TCT5_9EURY</name>
<keyword evidence="7" id="KW-0460">Magnesium</keyword>
<dbReference type="EC" id="3.1.3.11" evidence="7"/>
<feature type="binding site" evidence="7">
    <location>
        <position position="234"/>
    </location>
    <ligand>
        <name>substrate</name>
    </ligand>
</feature>
<dbReference type="GO" id="GO:0006000">
    <property type="term" value="P:fructose metabolic process"/>
    <property type="evidence" value="ECO:0007669"/>
    <property type="project" value="TreeGrafter"/>
</dbReference>
<dbReference type="RefSeq" id="WP_343774451.1">
    <property type="nucleotide sequence ID" value="NZ_BAAADV010000007.1"/>
</dbReference>
<evidence type="ECO:0000256" key="6">
    <source>
        <dbReference type="ARBA" id="ARBA00024331"/>
    </source>
</evidence>
<keyword evidence="4 7" id="KW-0378">Hydrolase</keyword>
<comment type="catalytic activity">
    <reaction evidence="1 7">
        <text>beta-D-fructose 1,6-bisphosphate + H2O = beta-D-fructose 6-phosphate + phosphate</text>
        <dbReference type="Rhea" id="RHEA:11064"/>
        <dbReference type="ChEBI" id="CHEBI:15377"/>
        <dbReference type="ChEBI" id="CHEBI:32966"/>
        <dbReference type="ChEBI" id="CHEBI:43474"/>
        <dbReference type="ChEBI" id="CHEBI:57634"/>
        <dbReference type="EC" id="3.1.3.11"/>
    </reaction>
</comment>
<dbReference type="InterPro" id="IPR028343">
    <property type="entry name" value="FBPtase"/>
</dbReference>
<comment type="subunit">
    <text evidence="7">Homotetramer.</text>
</comment>
<gene>
    <name evidence="7" type="primary">fbp</name>
    <name evidence="11" type="ORF">GCM10009020_25760</name>
</gene>
<dbReference type="InterPro" id="IPR033391">
    <property type="entry name" value="FBPase_N"/>
</dbReference>
<protein>
    <recommendedName>
        <fullName evidence="7">Fructose-1,6-bisphosphatase class 1</fullName>
        <shortName evidence="7">FBPase class 1</shortName>
        <ecNumber evidence="7">3.1.3.11</ecNumber>
    </recommendedName>
    <alternativeName>
        <fullName evidence="7">D-fructose-1,6-bisphosphate 1-phosphohydrolase class 1</fullName>
    </alternativeName>
</protein>
<dbReference type="Gene3D" id="3.40.190.80">
    <property type="match status" value="1"/>
</dbReference>
<comment type="caution">
    <text evidence="11">The sequence shown here is derived from an EMBL/GenBank/DDBJ whole genome shotgun (WGS) entry which is preliminary data.</text>
</comment>
<comment type="similarity">
    <text evidence="2 7 8">Belongs to the FBPase class 1 family.</text>
</comment>
<feature type="binding site" evidence="7">
    <location>
        <position position="204"/>
    </location>
    <ligand>
        <name>substrate</name>
    </ligand>
</feature>
<dbReference type="GO" id="GO:0030388">
    <property type="term" value="P:fructose 1,6-bisphosphate metabolic process"/>
    <property type="evidence" value="ECO:0007669"/>
    <property type="project" value="TreeGrafter"/>
</dbReference>
<evidence type="ECO:0000256" key="1">
    <source>
        <dbReference type="ARBA" id="ARBA00001273"/>
    </source>
</evidence>
<dbReference type="PRINTS" id="PR00115">
    <property type="entry name" value="F16BPHPHTASE"/>
</dbReference>
<dbReference type="InterPro" id="IPR044015">
    <property type="entry name" value="FBPase_C_dom"/>
</dbReference>
<evidence type="ECO:0000256" key="7">
    <source>
        <dbReference type="HAMAP-Rule" id="MF_01855"/>
    </source>
</evidence>
<organism evidence="11 12">
    <name type="scientific">Natronoarchaeum mannanilyticum</name>
    <dbReference type="NCBI Taxonomy" id="926360"/>
    <lineage>
        <taxon>Archaea</taxon>
        <taxon>Methanobacteriati</taxon>
        <taxon>Methanobacteriota</taxon>
        <taxon>Stenosarchaea group</taxon>
        <taxon>Halobacteria</taxon>
        <taxon>Halobacteriales</taxon>
        <taxon>Natronoarchaeaceae</taxon>
    </lineage>
</organism>
<dbReference type="EMBL" id="BAAADV010000007">
    <property type="protein sequence ID" value="GAA0676790.1"/>
    <property type="molecule type" value="Genomic_DNA"/>
</dbReference>
<evidence type="ECO:0000259" key="10">
    <source>
        <dbReference type="Pfam" id="PF18913"/>
    </source>
</evidence>
<dbReference type="GO" id="GO:0006002">
    <property type="term" value="P:fructose 6-phosphate metabolic process"/>
    <property type="evidence" value="ECO:0007669"/>
    <property type="project" value="TreeGrafter"/>
</dbReference>
<proteinExistence type="inferred from homology"/>
<comment type="cofactor">
    <cofactor evidence="7">
        <name>Mg(2+)</name>
        <dbReference type="ChEBI" id="CHEBI:18420"/>
    </cofactor>
    <text evidence="7">Binds 2 magnesium ions per subunit.</text>
</comment>
<evidence type="ECO:0000256" key="5">
    <source>
        <dbReference type="ARBA" id="ARBA00023277"/>
    </source>
</evidence>
<dbReference type="AlphaFoldDB" id="A0AAV3TCT5"/>